<feature type="compositionally biased region" description="Low complexity" evidence="1">
    <location>
        <begin position="303"/>
        <end position="312"/>
    </location>
</feature>
<proteinExistence type="predicted"/>
<dbReference type="STRING" id="4540.A0A3L6RPY4"/>
<accession>A0A3L6RPY4</accession>
<reference evidence="3" key="1">
    <citation type="journal article" date="2019" name="Nat. Commun.">
        <title>The genome of broomcorn millet.</title>
        <authorList>
            <person name="Zou C."/>
            <person name="Miki D."/>
            <person name="Li D."/>
            <person name="Tang Q."/>
            <person name="Xiao L."/>
            <person name="Rajput S."/>
            <person name="Deng P."/>
            <person name="Jia W."/>
            <person name="Huang R."/>
            <person name="Zhang M."/>
            <person name="Sun Y."/>
            <person name="Hu J."/>
            <person name="Fu X."/>
            <person name="Schnable P.S."/>
            <person name="Li F."/>
            <person name="Zhang H."/>
            <person name="Feng B."/>
            <person name="Zhu X."/>
            <person name="Liu R."/>
            <person name="Schnable J.C."/>
            <person name="Zhu J.-K."/>
            <person name="Zhang H."/>
        </authorList>
    </citation>
    <scope>NUCLEOTIDE SEQUENCE [LARGE SCALE GENOMIC DNA]</scope>
</reference>
<sequence>MAEPGKETIAPPPPPREAETMDGGVAAAAAAADLVPCTSEPAALAVVEPDGETTTPTPPPQETEPTDGVASALGPALPTAEPARRAPPQEEPDAAAVGQPQQLTTEEGRQPPTPTKKAEEVAALPPPSETPSSQESVAAAVEAEKQLLPATPAPAPAPTQQQPQKRLEGGAAEQASSVHDEEKDAEPARVQEGRRRWRHLQAAVRLVFLRCRRAPRGDQSTPPQSPLPENKGGETKPPAPAGKPPMSRLEEKKPTLAHEGDTKASAPDGKQPASGQEQVATSPPQAEPSPPLSAPPQQPPPQEQEVGAPEQASSVQEEEKDAAPARAQEGREEPASRRWRWLRAVVNLLFLRPKLKYKEGEAKPSAPGRKQAVSSGLEDKKTAPADKLQRKGSPGGVPTEHQPQGKKADEGEMKPSAPDGKEPASGTKEQ</sequence>
<evidence type="ECO:0000256" key="1">
    <source>
        <dbReference type="SAM" id="MobiDB-lite"/>
    </source>
</evidence>
<name>A0A3L6RPY4_PANMI</name>
<gene>
    <name evidence="2" type="ORF">C2845_PM11G07440</name>
</gene>
<feature type="compositionally biased region" description="Low complexity" evidence="1">
    <location>
        <begin position="130"/>
        <end position="141"/>
    </location>
</feature>
<evidence type="ECO:0000313" key="2">
    <source>
        <dbReference type="EMBL" id="RLN07384.1"/>
    </source>
</evidence>
<feature type="region of interest" description="Disordered" evidence="1">
    <location>
        <begin position="40"/>
        <end position="197"/>
    </location>
</feature>
<dbReference type="Proteomes" id="UP000275267">
    <property type="component" value="Unassembled WGS sequence"/>
</dbReference>
<comment type="caution">
    <text evidence="2">The sequence shown here is derived from an EMBL/GenBank/DDBJ whole genome shotgun (WGS) entry which is preliminary data.</text>
</comment>
<feature type="compositionally biased region" description="Basic and acidic residues" evidence="1">
    <location>
        <begin position="377"/>
        <end position="389"/>
    </location>
</feature>
<organism evidence="2 3">
    <name type="scientific">Panicum miliaceum</name>
    <name type="common">Proso millet</name>
    <name type="synonym">Broomcorn millet</name>
    <dbReference type="NCBI Taxonomy" id="4540"/>
    <lineage>
        <taxon>Eukaryota</taxon>
        <taxon>Viridiplantae</taxon>
        <taxon>Streptophyta</taxon>
        <taxon>Embryophyta</taxon>
        <taxon>Tracheophyta</taxon>
        <taxon>Spermatophyta</taxon>
        <taxon>Magnoliopsida</taxon>
        <taxon>Liliopsida</taxon>
        <taxon>Poales</taxon>
        <taxon>Poaceae</taxon>
        <taxon>PACMAD clade</taxon>
        <taxon>Panicoideae</taxon>
        <taxon>Panicodae</taxon>
        <taxon>Paniceae</taxon>
        <taxon>Panicinae</taxon>
        <taxon>Panicum</taxon>
        <taxon>Panicum sect. Panicum</taxon>
    </lineage>
</organism>
<feature type="compositionally biased region" description="Basic and acidic residues" evidence="1">
    <location>
        <begin position="178"/>
        <end position="194"/>
    </location>
</feature>
<feature type="region of interest" description="Disordered" evidence="1">
    <location>
        <begin position="213"/>
        <end position="340"/>
    </location>
</feature>
<dbReference type="EMBL" id="PQIB02000007">
    <property type="protein sequence ID" value="RLN07384.1"/>
    <property type="molecule type" value="Genomic_DNA"/>
</dbReference>
<feature type="compositionally biased region" description="Pro residues" evidence="1">
    <location>
        <begin position="285"/>
        <end position="302"/>
    </location>
</feature>
<feature type="region of interest" description="Disordered" evidence="1">
    <location>
        <begin position="352"/>
        <end position="430"/>
    </location>
</feature>
<evidence type="ECO:0000313" key="3">
    <source>
        <dbReference type="Proteomes" id="UP000275267"/>
    </source>
</evidence>
<protein>
    <submittedName>
        <fullName evidence="2">Uncharacterized protein</fullName>
    </submittedName>
</protein>
<dbReference type="AlphaFoldDB" id="A0A3L6RPY4"/>
<feature type="region of interest" description="Disordered" evidence="1">
    <location>
        <begin position="1"/>
        <end position="23"/>
    </location>
</feature>
<keyword evidence="3" id="KW-1185">Reference proteome</keyword>
<feature type="compositionally biased region" description="Basic and acidic residues" evidence="1">
    <location>
        <begin position="248"/>
        <end position="262"/>
    </location>
</feature>